<dbReference type="GO" id="GO:0044732">
    <property type="term" value="C:mitotic spindle pole body"/>
    <property type="evidence" value="ECO:0007669"/>
    <property type="project" value="TreeGrafter"/>
</dbReference>
<feature type="compositionally biased region" description="Basic and acidic residues" evidence="17">
    <location>
        <begin position="70"/>
        <end position="82"/>
    </location>
</feature>
<evidence type="ECO:0000313" key="18">
    <source>
        <dbReference type="EMBL" id="TFK95070.1"/>
    </source>
</evidence>
<dbReference type="GO" id="GO:0051010">
    <property type="term" value="F:microtubule plus-end binding"/>
    <property type="evidence" value="ECO:0007669"/>
    <property type="project" value="TreeGrafter"/>
</dbReference>
<keyword evidence="8" id="KW-0132">Cell division</keyword>
<name>A0A5C3Q3U9_9AGAR</name>
<evidence type="ECO:0000256" key="11">
    <source>
        <dbReference type="ARBA" id="ARBA00022838"/>
    </source>
</evidence>
<dbReference type="GO" id="GO:0042729">
    <property type="term" value="C:DASH complex"/>
    <property type="evidence" value="ECO:0007669"/>
    <property type="project" value="InterPro"/>
</dbReference>
<dbReference type="GO" id="GO:0005876">
    <property type="term" value="C:spindle microtubule"/>
    <property type="evidence" value="ECO:0007669"/>
    <property type="project" value="TreeGrafter"/>
</dbReference>
<dbReference type="STRING" id="1884261.A0A5C3Q3U9"/>
<evidence type="ECO:0000256" key="12">
    <source>
        <dbReference type="ARBA" id="ARBA00023212"/>
    </source>
</evidence>
<protein>
    <recommendedName>
        <fullName evidence="5">DASH complex subunit DAD1</fullName>
    </recommendedName>
    <alternativeName>
        <fullName evidence="16">Outer kinetochore protein DAD1</fullName>
    </alternativeName>
</protein>
<evidence type="ECO:0000256" key="5">
    <source>
        <dbReference type="ARBA" id="ARBA00020261"/>
    </source>
</evidence>
<dbReference type="GO" id="GO:0051301">
    <property type="term" value="P:cell division"/>
    <property type="evidence" value="ECO:0007669"/>
    <property type="project" value="UniProtKB-KW"/>
</dbReference>
<evidence type="ECO:0000256" key="7">
    <source>
        <dbReference type="ARBA" id="ARBA00022490"/>
    </source>
</evidence>
<keyword evidence="7" id="KW-0963">Cytoplasm</keyword>
<keyword evidence="13" id="KW-0539">Nucleus</keyword>
<dbReference type="OrthoDB" id="5566853at2759"/>
<evidence type="ECO:0000256" key="10">
    <source>
        <dbReference type="ARBA" id="ARBA00022776"/>
    </source>
</evidence>
<dbReference type="Pfam" id="PF08649">
    <property type="entry name" value="DASH_Dad1"/>
    <property type="match status" value="1"/>
</dbReference>
<keyword evidence="11" id="KW-0995">Kinetochore</keyword>
<keyword evidence="19" id="KW-1185">Reference proteome</keyword>
<keyword evidence="14" id="KW-0131">Cell cycle</keyword>
<evidence type="ECO:0000256" key="16">
    <source>
        <dbReference type="ARBA" id="ARBA00030566"/>
    </source>
</evidence>
<evidence type="ECO:0000313" key="19">
    <source>
        <dbReference type="Proteomes" id="UP000305067"/>
    </source>
</evidence>
<dbReference type="EMBL" id="ML178988">
    <property type="protein sequence ID" value="TFK95070.1"/>
    <property type="molecule type" value="Genomic_DNA"/>
</dbReference>
<gene>
    <name evidence="18" type="ORF">BDV98DRAFT_578412</name>
</gene>
<evidence type="ECO:0000256" key="17">
    <source>
        <dbReference type="SAM" id="MobiDB-lite"/>
    </source>
</evidence>
<dbReference type="PANTHER" id="PTHR28025:SF1">
    <property type="entry name" value="DASH COMPLEX SUBUNIT DAD1"/>
    <property type="match status" value="1"/>
</dbReference>
<comment type="subcellular location">
    <subcellularLocation>
        <location evidence="3">Chromosome</location>
        <location evidence="3">Centromere</location>
        <location evidence="3">Kinetochore</location>
    </subcellularLocation>
    <subcellularLocation>
        <location evidence="2">Cytoplasm</location>
        <location evidence="2">Cytoskeleton</location>
        <location evidence="2">Spindle</location>
    </subcellularLocation>
    <subcellularLocation>
        <location evidence="1">Nucleus</location>
    </subcellularLocation>
</comment>
<sequence length="119" mass="13036">MAQSDPTEPSSSFFDRERDRLTAKITSSFEDLLSSTNKLNRQVEGVLGMTKEYETIATFWESFRHLMEARGADQEEGKDPARQSHGAGSANGDEEGEQDEESMRGMPGTGGHHVGGGKK</sequence>
<organism evidence="18 19">
    <name type="scientific">Pterulicium gracile</name>
    <dbReference type="NCBI Taxonomy" id="1884261"/>
    <lineage>
        <taxon>Eukaryota</taxon>
        <taxon>Fungi</taxon>
        <taxon>Dikarya</taxon>
        <taxon>Basidiomycota</taxon>
        <taxon>Agaricomycotina</taxon>
        <taxon>Agaricomycetes</taxon>
        <taxon>Agaricomycetidae</taxon>
        <taxon>Agaricales</taxon>
        <taxon>Pleurotineae</taxon>
        <taxon>Pterulaceae</taxon>
        <taxon>Pterulicium</taxon>
    </lineage>
</organism>
<keyword evidence="6" id="KW-0158">Chromosome</keyword>
<keyword evidence="10" id="KW-0498">Mitosis</keyword>
<dbReference type="Proteomes" id="UP000305067">
    <property type="component" value="Unassembled WGS sequence"/>
</dbReference>
<proteinExistence type="inferred from homology"/>
<evidence type="ECO:0000256" key="2">
    <source>
        <dbReference type="ARBA" id="ARBA00004186"/>
    </source>
</evidence>
<evidence type="ECO:0000256" key="13">
    <source>
        <dbReference type="ARBA" id="ARBA00023242"/>
    </source>
</evidence>
<dbReference type="PANTHER" id="PTHR28025">
    <property type="entry name" value="DASH COMPLEX SUBUNIT DAD1"/>
    <property type="match status" value="1"/>
</dbReference>
<keyword evidence="9" id="KW-0493">Microtubule</keyword>
<feature type="region of interest" description="Disordered" evidence="17">
    <location>
        <begin position="70"/>
        <end position="119"/>
    </location>
</feature>
<evidence type="ECO:0000256" key="14">
    <source>
        <dbReference type="ARBA" id="ARBA00023306"/>
    </source>
</evidence>
<keyword evidence="15" id="KW-0137">Centromere</keyword>
<evidence type="ECO:0000256" key="4">
    <source>
        <dbReference type="ARBA" id="ARBA00010146"/>
    </source>
</evidence>
<evidence type="ECO:0000256" key="1">
    <source>
        <dbReference type="ARBA" id="ARBA00004123"/>
    </source>
</evidence>
<evidence type="ECO:0000256" key="3">
    <source>
        <dbReference type="ARBA" id="ARBA00004629"/>
    </source>
</evidence>
<evidence type="ECO:0000256" key="6">
    <source>
        <dbReference type="ARBA" id="ARBA00022454"/>
    </source>
</evidence>
<evidence type="ECO:0000256" key="15">
    <source>
        <dbReference type="ARBA" id="ARBA00023328"/>
    </source>
</evidence>
<accession>A0A5C3Q3U9</accession>
<dbReference type="InterPro" id="IPR013958">
    <property type="entry name" value="DASH_Dad1"/>
</dbReference>
<evidence type="ECO:0000256" key="8">
    <source>
        <dbReference type="ARBA" id="ARBA00022618"/>
    </source>
</evidence>
<comment type="similarity">
    <text evidence="4">Belongs to the DASH complex DAD1 family.</text>
</comment>
<evidence type="ECO:0000256" key="9">
    <source>
        <dbReference type="ARBA" id="ARBA00022701"/>
    </source>
</evidence>
<reference evidence="18 19" key="1">
    <citation type="journal article" date="2019" name="Nat. Ecol. Evol.">
        <title>Megaphylogeny resolves global patterns of mushroom evolution.</title>
        <authorList>
            <person name="Varga T."/>
            <person name="Krizsan K."/>
            <person name="Foldi C."/>
            <person name="Dima B."/>
            <person name="Sanchez-Garcia M."/>
            <person name="Sanchez-Ramirez S."/>
            <person name="Szollosi G.J."/>
            <person name="Szarkandi J.G."/>
            <person name="Papp V."/>
            <person name="Albert L."/>
            <person name="Andreopoulos W."/>
            <person name="Angelini C."/>
            <person name="Antonin V."/>
            <person name="Barry K.W."/>
            <person name="Bougher N.L."/>
            <person name="Buchanan P."/>
            <person name="Buyck B."/>
            <person name="Bense V."/>
            <person name="Catcheside P."/>
            <person name="Chovatia M."/>
            <person name="Cooper J."/>
            <person name="Damon W."/>
            <person name="Desjardin D."/>
            <person name="Finy P."/>
            <person name="Geml J."/>
            <person name="Haridas S."/>
            <person name="Hughes K."/>
            <person name="Justo A."/>
            <person name="Karasinski D."/>
            <person name="Kautmanova I."/>
            <person name="Kiss B."/>
            <person name="Kocsube S."/>
            <person name="Kotiranta H."/>
            <person name="LaButti K.M."/>
            <person name="Lechner B.E."/>
            <person name="Liimatainen K."/>
            <person name="Lipzen A."/>
            <person name="Lukacs Z."/>
            <person name="Mihaltcheva S."/>
            <person name="Morgado L.N."/>
            <person name="Niskanen T."/>
            <person name="Noordeloos M.E."/>
            <person name="Ohm R.A."/>
            <person name="Ortiz-Santana B."/>
            <person name="Ovrebo C."/>
            <person name="Racz N."/>
            <person name="Riley R."/>
            <person name="Savchenko A."/>
            <person name="Shiryaev A."/>
            <person name="Soop K."/>
            <person name="Spirin V."/>
            <person name="Szebenyi C."/>
            <person name="Tomsovsky M."/>
            <person name="Tulloss R.E."/>
            <person name="Uehling J."/>
            <person name="Grigoriev I.V."/>
            <person name="Vagvolgyi C."/>
            <person name="Papp T."/>
            <person name="Martin F.M."/>
            <person name="Miettinen O."/>
            <person name="Hibbett D.S."/>
            <person name="Nagy L.G."/>
        </authorList>
    </citation>
    <scope>NUCLEOTIDE SEQUENCE [LARGE SCALE GENOMIC DNA]</scope>
    <source>
        <strain evidence="18 19">CBS 309.79</strain>
    </source>
</reference>
<dbReference type="AlphaFoldDB" id="A0A5C3Q3U9"/>
<dbReference type="GO" id="GO:0072686">
    <property type="term" value="C:mitotic spindle"/>
    <property type="evidence" value="ECO:0007669"/>
    <property type="project" value="InterPro"/>
</dbReference>
<feature type="compositionally biased region" description="Gly residues" evidence="17">
    <location>
        <begin position="107"/>
        <end position="119"/>
    </location>
</feature>
<keyword evidence="12" id="KW-0206">Cytoskeleton</keyword>